<dbReference type="InterPro" id="IPR001792">
    <property type="entry name" value="Acylphosphatase-like_dom"/>
</dbReference>
<dbReference type="PANTHER" id="PTHR47268:SF4">
    <property type="entry name" value="ACYLPHOSPHATASE"/>
    <property type="match status" value="1"/>
</dbReference>
<feature type="domain" description="Acylphosphatase-like" evidence="7">
    <location>
        <begin position="3"/>
        <end position="90"/>
    </location>
</feature>
<proteinExistence type="inferred from homology"/>
<comment type="caution">
    <text evidence="8">The sequence shown here is derived from an EMBL/GenBank/DDBJ whole genome shotgun (WGS) entry which is preliminary data.</text>
</comment>
<dbReference type="InterPro" id="IPR020456">
    <property type="entry name" value="Acylphosphatase"/>
</dbReference>
<evidence type="ECO:0000256" key="6">
    <source>
        <dbReference type="RuleBase" id="RU004168"/>
    </source>
</evidence>
<dbReference type="PROSITE" id="PS51160">
    <property type="entry name" value="ACYLPHOSPHATASE_3"/>
    <property type="match status" value="1"/>
</dbReference>
<evidence type="ECO:0000256" key="5">
    <source>
        <dbReference type="PROSITE-ProRule" id="PRU00520"/>
    </source>
</evidence>
<dbReference type="RefSeq" id="WP_057906900.1">
    <property type="nucleotide sequence ID" value="NZ_AYYZ01000029.1"/>
</dbReference>
<feature type="active site" evidence="5">
    <location>
        <position position="36"/>
    </location>
</feature>
<keyword evidence="9" id="KW-1185">Reference proteome</keyword>
<comment type="similarity">
    <text evidence="1 6">Belongs to the acylphosphatase family.</text>
</comment>
<organism evidence="8 9">
    <name type="scientific">Ligilactobacillus araffinosus DSM 20653</name>
    <dbReference type="NCBI Taxonomy" id="1423820"/>
    <lineage>
        <taxon>Bacteria</taxon>
        <taxon>Bacillati</taxon>
        <taxon>Bacillota</taxon>
        <taxon>Bacilli</taxon>
        <taxon>Lactobacillales</taxon>
        <taxon>Lactobacillaceae</taxon>
        <taxon>Ligilactobacillus</taxon>
    </lineage>
</organism>
<dbReference type="InterPro" id="IPR036046">
    <property type="entry name" value="Acylphosphatase-like_dom_sf"/>
</dbReference>
<comment type="catalytic activity">
    <reaction evidence="4 5">
        <text>an acyl phosphate + H2O = a carboxylate + phosphate + H(+)</text>
        <dbReference type="Rhea" id="RHEA:14965"/>
        <dbReference type="ChEBI" id="CHEBI:15377"/>
        <dbReference type="ChEBI" id="CHEBI:15378"/>
        <dbReference type="ChEBI" id="CHEBI:29067"/>
        <dbReference type="ChEBI" id="CHEBI:43474"/>
        <dbReference type="ChEBI" id="CHEBI:59918"/>
        <dbReference type="EC" id="3.6.1.7"/>
    </reaction>
</comment>
<feature type="active site" evidence="5">
    <location>
        <position position="18"/>
    </location>
</feature>
<keyword evidence="5" id="KW-0378">Hydrolase</keyword>
<sequence>MKTIKIEVYGLVQGVGFRFMTKKLADQLGVKGTVMNRNDGSVYIEAQADPMTLQQFISQVKLSPSPSGRVDNVRIAEINHSPYKDFSVTYQ</sequence>
<dbReference type="EMBL" id="AYYZ01000029">
    <property type="protein sequence ID" value="KRM51858.1"/>
    <property type="molecule type" value="Genomic_DNA"/>
</dbReference>
<dbReference type="PRINTS" id="PR00112">
    <property type="entry name" value="ACYLPHPHTASE"/>
</dbReference>
<evidence type="ECO:0000259" key="7">
    <source>
        <dbReference type="PROSITE" id="PS51160"/>
    </source>
</evidence>
<evidence type="ECO:0000256" key="3">
    <source>
        <dbReference type="ARBA" id="ARBA00015991"/>
    </source>
</evidence>
<dbReference type="EC" id="3.6.1.7" evidence="2 5"/>
<dbReference type="PATRIC" id="fig|1423820.4.peg.1075"/>
<protein>
    <recommendedName>
        <fullName evidence="3 5">acylphosphatase</fullName>
        <ecNumber evidence="2 5">3.6.1.7</ecNumber>
    </recommendedName>
</protein>
<dbReference type="InterPro" id="IPR017968">
    <property type="entry name" value="Acylphosphatase_CS"/>
</dbReference>
<name>A0A0R1ZC19_9LACO</name>
<evidence type="ECO:0000256" key="4">
    <source>
        <dbReference type="ARBA" id="ARBA00047645"/>
    </source>
</evidence>
<evidence type="ECO:0000256" key="2">
    <source>
        <dbReference type="ARBA" id="ARBA00012150"/>
    </source>
</evidence>
<evidence type="ECO:0000313" key="8">
    <source>
        <dbReference type="EMBL" id="KRM51858.1"/>
    </source>
</evidence>
<dbReference type="AlphaFoldDB" id="A0A0R1ZC19"/>
<dbReference type="STRING" id="1423820.FC64_GL001051"/>
<dbReference type="PANTHER" id="PTHR47268">
    <property type="entry name" value="ACYLPHOSPHATASE"/>
    <property type="match status" value="1"/>
</dbReference>
<evidence type="ECO:0000256" key="1">
    <source>
        <dbReference type="ARBA" id="ARBA00005614"/>
    </source>
</evidence>
<evidence type="ECO:0000313" key="9">
    <source>
        <dbReference type="Proteomes" id="UP000051291"/>
    </source>
</evidence>
<reference evidence="8 9" key="1">
    <citation type="journal article" date="2015" name="Genome Announc.">
        <title>Expanding the biotechnology potential of lactobacilli through comparative genomics of 213 strains and associated genera.</title>
        <authorList>
            <person name="Sun Z."/>
            <person name="Harris H.M."/>
            <person name="McCann A."/>
            <person name="Guo C."/>
            <person name="Argimon S."/>
            <person name="Zhang W."/>
            <person name="Yang X."/>
            <person name="Jeffery I.B."/>
            <person name="Cooney J.C."/>
            <person name="Kagawa T.F."/>
            <person name="Liu W."/>
            <person name="Song Y."/>
            <person name="Salvetti E."/>
            <person name="Wrobel A."/>
            <person name="Rasinkangas P."/>
            <person name="Parkhill J."/>
            <person name="Rea M.C."/>
            <person name="O'Sullivan O."/>
            <person name="Ritari J."/>
            <person name="Douillard F.P."/>
            <person name="Paul Ross R."/>
            <person name="Yang R."/>
            <person name="Briner A.E."/>
            <person name="Felis G.E."/>
            <person name="de Vos W.M."/>
            <person name="Barrangou R."/>
            <person name="Klaenhammer T.R."/>
            <person name="Caufield P.W."/>
            <person name="Cui Y."/>
            <person name="Zhang H."/>
            <person name="O'Toole P.W."/>
        </authorList>
    </citation>
    <scope>NUCLEOTIDE SEQUENCE [LARGE SCALE GENOMIC DNA]</scope>
    <source>
        <strain evidence="8 9">DSM 20653</strain>
    </source>
</reference>
<dbReference type="Gene3D" id="3.30.70.100">
    <property type="match status" value="1"/>
</dbReference>
<dbReference type="SUPFAM" id="SSF54975">
    <property type="entry name" value="Acylphosphatase/BLUF domain-like"/>
    <property type="match status" value="1"/>
</dbReference>
<dbReference type="Proteomes" id="UP000051291">
    <property type="component" value="Unassembled WGS sequence"/>
</dbReference>
<dbReference type="GO" id="GO:0003998">
    <property type="term" value="F:acylphosphatase activity"/>
    <property type="evidence" value="ECO:0007669"/>
    <property type="project" value="UniProtKB-EC"/>
</dbReference>
<accession>A0A0R1ZC19</accession>
<dbReference type="PROSITE" id="PS00150">
    <property type="entry name" value="ACYLPHOSPHATASE_1"/>
    <property type="match status" value="1"/>
</dbReference>
<gene>
    <name evidence="8" type="ORF">FC64_GL001051</name>
</gene>
<dbReference type="Pfam" id="PF00708">
    <property type="entry name" value="Acylphosphatase"/>
    <property type="match status" value="1"/>
</dbReference>